<keyword evidence="2" id="KW-1185">Reference proteome</keyword>
<dbReference type="NCBIfam" id="NF038262">
    <property type="entry name" value="SiaB_fam_kinase"/>
    <property type="match status" value="1"/>
</dbReference>
<dbReference type="Pfam" id="PF19788">
    <property type="entry name" value="DUF6272"/>
    <property type="match status" value="1"/>
</dbReference>
<evidence type="ECO:0000313" key="2">
    <source>
        <dbReference type="Proteomes" id="UP000266340"/>
    </source>
</evidence>
<dbReference type="AlphaFoldDB" id="A0A398CVC1"/>
<organism evidence="1 2">
    <name type="scientific">Cohnella faecalis</name>
    <dbReference type="NCBI Taxonomy" id="2315694"/>
    <lineage>
        <taxon>Bacteria</taxon>
        <taxon>Bacillati</taxon>
        <taxon>Bacillota</taxon>
        <taxon>Bacilli</taxon>
        <taxon>Bacillales</taxon>
        <taxon>Paenibacillaceae</taxon>
        <taxon>Cohnella</taxon>
    </lineage>
</organism>
<accession>A0A398CVC1</accession>
<name>A0A398CVC1_9BACL</name>
<dbReference type="Proteomes" id="UP000266340">
    <property type="component" value="Unassembled WGS sequence"/>
</dbReference>
<proteinExistence type="predicted"/>
<sequence length="182" mass="20425">MEDNPLLEVQTVLRRNGILISFSGRLSQQLIEEYGEAVKTYLETDKRPKNEIYHIFSIFIEQTQNIKNYCTSKSESALYDQISSSCIVTIGRETDGNFICSGNLVDNGDLATLISHIEPIINLQKDELKRLYKEKLKQPFDGTSSGAGVGLIDIARKAALPLEYSVTKLDDRVSFFTLKAVV</sequence>
<dbReference type="OrthoDB" id="5365713at2"/>
<protein>
    <submittedName>
        <fullName evidence="1">Uncharacterized protein</fullName>
    </submittedName>
</protein>
<dbReference type="EMBL" id="QXJM01000039">
    <property type="protein sequence ID" value="RIE03211.1"/>
    <property type="molecule type" value="Genomic_DNA"/>
</dbReference>
<comment type="caution">
    <text evidence="1">The sequence shown here is derived from an EMBL/GenBank/DDBJ whole genome shotgun (WGS) entry which is preliminary data.</text>
</comment>
<dbReference type="InterPro" id="IPR046239">
    <property type="entry name" value="DUF6272"/>
</dbReference>
<evidence type="ECO:0000313" key="1">
    <source>
        <dbReference type="EMBL" id="RIE03211.1"/>
    </source>
</evidence>
<reference evidence="1 2" key="1">
    <citation type="submission" date="2018-09" db="EMBL/GenBank/DDBJ databases">
        <title>Cohnella cavernae sp. nov., isolated from a karst cave.</title>
        <authorList>
            <person name="Zhu H."/>
        </authorList>
    </citation>
    <scope>NUCLEOTIDE SEQUENCE [LARGE SCALE GENOMIC DNA]</scope>
    <source>
        <strain evidence="1 2">K2E09-144</strain>
    </source>
</reference>
<gene>
    <name evidence="1" type="ORF">D3H35_19885</name>
</gene>
<dbReference type="RefSeq" id="WP_119151241.1">
    <property type="nucleotide sequence ID" value="NZ_JBHSOV010000055.1"/>
</dbReference>